<feature type="compositionally biased region" description="Basic and acidic residues" evidence="1">
    <location>
        <begin position="370"/>
        <end position="383"/>
    </location>
</feature>
<accession>A0A6J7EBQ9</accession>
<feature type="region of interest" description="Disordered" evidence="1">
    <location>
        <begin position="370"/>
        <end position="389"/>
    </location>
</feature>
<reference evidence="2" key="1">
    <citation type="submission" date="2020-05" db="EMBL/GenBank/DDBJ databases">
        <authorList>
            <person name="Chiriac C."/>
            <person name="Salcher M."/>
            <person name="Ghai R."/>
            <person name="Kavagutti S V."/>
        </authorList>
    </citation>
    <scope>NUCLEOTIDE SEQUENCE</scope>
</reference>
<gene>
    <name evidence="2" type="ORF">UFOPK3401_01247</name>
</gene>
<dbReference type="EMBL" id="CAFBLM010000066">
    <property type="protein sequence ID" value="CAB4878735.1"/>
    <property type="molecule type" value="Genomic_DNA"/>
</dbReference>
<dbReference type="AlphaFoldDB" id="A0A6J7EBQ9"/>
<name>A0A6J7EBQ9_9ZZZZ</name>
<evidence type="ECO:0000256" key="1">
    <source>
        <dbReference type="SAM" id="MobiDB-lite"/>
    </source>
</evidence>
<dbReference type="InterPro" id="IPR007139">
    <property type="entry name" value="DUF349"/>
</dbReference>
<dbReference type="Pfam" id="PF03993">
    <property type="entry name" value="DUF349"/>
    <property type="match status" value="3"/>
</dbReference>
<protein>
    <submittedName>
        <fullName evidence="2">Unannotated protein</fullName>
    </submittedName>
</protein>
<sequence length="409" mass="45809">MTEAPWGRVDDSGNVYVRTQDSERLIGSWQAGPPEEGLSFYQRRFDGLAAEVTLLEKRLKAGGVDPETAMTTVARLREQIENAAAVGDLATLIKRLDQAVALVDQRKAEVKEQRKAEKAQALVNREAIVVEAEKLAQTTSWKSSGDRFKVLLDEWKNAPRVDRSAEQAMWKRFSAARTAFDRARRAHFAALDVEREQAKVIKERLATEAESLKDSADLTETARGFRDLMAQWKRAGRAGKGDDELLWLRFKAAQDAFFARKNEKEAGDAIEQASNLTAKQELLVKAEALLPITEIGPAKGSLREITRQWEAIGHVPREDKAKLEQRLKKVEDAIRRAEEDQWTRQDPAAKARAQDAVDQLLAAIAKLEKKRDEAASKSNERGVADAQASIDARQEWLAQAQQALNEFSQ</sequence>
<proteinExistence type="predicted"/>
<organism evidence="2">
    <name type="scientific">freshwater metagenome</name>
    <dbReference type="NCBI Taxonomy" id="449393"/>
    <lineage>
        <taxon>unclassified sequences</taxon>
        <taxon>metagenomes</taxon>
        <taxon>ecological metagenomes</taxon>
    </lineage>
</organism>
<evidence type="ECO:0000313" key="2">
    <source>
        <dbReference type="EMBL" id="CAB4878735.1"/>
    </source>
</evidence>